<dbReference type="InterPro" id="IPR036259">
    <property type="entry name" value="MFS_trans_sf"/>
</dbReference>
<feature type="domain" description="Major facilitator superfamily (MFS) profile" evidence="7">
    <location>
        <begin position="20"/>
        <end position="446"/>
    </location>
</feature>
<keyword evidence="4 6" id="KW-1133">Transmembrane helix</keyword>
<feature type="transmembrane region" description="Helical" evidence="6">
    <location>
        <begin position="272"/>
        <end position="299"/>
    </location>
</feature>
<dbReference type="HOGENOM" id="CLU_001265_46_6_11"/>
<evidence type="ECO:0000259" key="7">
    <source>
        <dbReference type="PROSITE" id="PS50850"/>
    </source>
</evidence>
<feature type="transmembrane region" description="Helical" evidence="6">
    <location>
        <begin position="417"/>
        <end position="441"/>
    </location>
</feature>
<keyword evidence="2" id="KW-0813">Transport</keyword>
<feature type="transmembrane region" description="Helical" evidence="6">
    <location>
        <begin position="173"/>
        <end position="191"/>
    </location>
</feature>
<keyword evidence="5 6" id="KW-0472">Membrane</keyword>
<organism evidence="8 9">
    <name type="scientific">Rhodococcus jostii (strain RHA1)</name>
    <dbReference type="NCBI Taxonomy" id="101510"/>
    <lineage>
        <taxon>Bacteria</taxon>
        <taxon>Bacillati</taxon>
        <taxon>Actinomycetota</taxon>
        <taxon>Actinomycetes</taxon>
        <taxon>Mycobacteriales</taxon>
        <taxon>Nocardiaceae</taxon>
        <taxon>Rhodococcus</taxon>
    </lineage>
</organism>
<dbReference type="EMBL" id="CP000432">
    <property type="protein sequence ID" value="ABG99844.1"/>
    <property type="molecule type" value="Genomic_DNA"/>
</dbReference>
<dbReference type="SUPFAM" id="SSF103473">
    <property type="entry name" value="MFS general substrate transporter"/>
    <property type="match status" value="1"/>
</dbReference>
<dbReference type="InterPro" id="IPR005828">
    <property type="entry name" value="MFS_sugar_transport-like"/>
</dbReference>
<name>Q0RXZ2_RHOJR</name>
<evidence type="ECO:0000256" key="1">
    <source>
        <dbReference type="ARBA" id="ARBA00004651"/>
    </source>
</evidence>
<dbReference type="PROSITE" id="PS00217">
    <property type="entry name" value="SUGAR_TRANSPORT_2"/>
    <property type="match status" value="1"/>
</dbReference>
<feature type="transmembrane region" description="Helical" evidence="6">
    <location>
        <begin position="335"/>
        <end position="354"/>
    </location>
</feature>
<reference evidence="9" key="1">
    <citation type="journal article" date="2006" name="Proc. Natl. Acad. Sci. U.S.A.">
        <title>The complete genome of Rhodococcus sp. RHA1 provides insights into a catabolic powerhouse.</title>
        <authorList>
            <person name="McLeod M.P."/>
            <person name="Warren R.L."/>
            <person name="Hsiao W.W.L."/>
            <person name="Araki N."/>
            <person name="Myhre M."/>
            <person name="Fernandes C."/>
            <person name="Miyazawa D."/>
            <person name="Wong W."/>
            <person name="Lillquist A.L."/>
            <person name="Wang D."/>
            <person name="Dosanjh M."/>
            <person name="Hara H."/>
            <person name="Petrescu A."/>
            <person name="Morin R.D."/>
            <person name="Yang G."/>
            <person name="Stott J.M."/>
            <person name="Schein J.E."/>
            <person name="Shin H."/>
            <person name="Smailus D."/>
            <person name="Siddiqui A.S."/>
            <person name="Marra M.A."/>
            <person name="Jones S.J.M."/>
            <person name="Holt R."/>
            <person name="Brinkman F.S.L."/>
            <person name="Miyauchi K."/>
            <person name="Fukuda M."/>
            <person name="Davies J.E."/>
            <person name="Mohn W.W."/>
            <person name="Eltis L.D."/>
        </authorList>
    </citation>
    <scope>NUCLEOTIDE SEQUENCE [LARGE SCALE GENOMIC DNA]</scope>
    <source>
        <strain evidence="9">RHA1</strain>
    </source>
</reference>
<feature type="transmembrane region" description="Helical" evidence="6">
    <location>
        <begin position="54"/>
        <end position="74"/>
    </location>
</feature>
<feature type="transmembrane region" description="Helical" evidence="6">
    <location>
        <begin position="392"/>
        <end position="411"/>
    </location>
</feature>
<dbReference type="OrthoDB" id="8596007at2"/>
<dbReference type="GO" id="GO:0005886">
    <property type="term" value="C:plasma membrane"/>
    <property type="evidence" value="ECO:0007669"/>
    <property type="project" value="UniProtKB-SubCell"/>
</dbReference>
<evidence type="ECO:0000256" key="6">
    <source>
        <dbReference type="SAM" id="Phobius"/>
    </source>
</evidence>
<dbReference type="PROSITE" id="PS50850">
    <property type="entry name" value="MFS"/>
    <property type="match status" value="1"/>
</dbReference>
<keyword evidence="8" id="KW-0614">Plasmid</keyword>
<dbReference type="CDD" id="cd17316">
    <property type="entry name" value="MFS_SV2_like"/>
    <property type="match status" value="1"/>
</dbReference>
<evidence type="ECO:0000256" key="5">
    <source>
        <dbReference type="ARBA" id="ARBA00023136"/>
    </source>
</evidence>
<proteinExistence type="predicted"/>
<dbReference type="PANTHER" id="PTHR23511:SF34">
    <property type="entry name" value="SYNAPTIC VESICLE GLYCOPROTEIN 2"/>
    <property type="match status" value="1"/>
</dbReference>
<evidence type="ECO:0000256" key="3">
    <source>
        <dbReference type="ARBA" id="ARBA00022692"/>
    </source>
</evidence>
<geneLocation type="plasmid" evidence="8 9">
    <name>pRHL1</name>
</geneLocation>
<sequence>MSDLLARMERVPFSRPHHRLLAMGGLGLAFDGLDVAILAFVLPAIKEQWHLTGFQAGLIGSSTLIGYLFGAVSAGMLGDRFGRRKVMMWALGIYGLATLLAAFSPTWQFFFIARLIAGIGTGAESSIIPAFLSEFAPGRLRGRFVGALAGFFSFGYVAAALLGRFIIPMSEDGWRIAHLLCAVPLVMLLWWRRSVPESPRYLLSVGKVDEARLVVEDIERRAVKHLGRELPPVAPSIVAATSTNAPVAQRLTALQGLKALWRPGLAHRTSTLWMLWLVITFAFYGFFTFIPTLLVAGGLTITKSFSYSIVIYLAQIPGYYSAAYLNDKLDRKWTIAIYLTGGAMAAYMMSQSGVSAQVMLWGALLSFFMNGVYSSIYAYTPEVYPTEIRASGMGVASGFGRIGGISAPLIIGATYPMIGFTGVFLMTAGALLFGGLAITIFGTSTKGRTLEDISGSVHLTSKVSLSDDEKVDRDPALTAER</sequence>
<feature type="transmembrane region" description="Helical" evidence="6">
    <location>
        <begin position="109"/>
        <end position="132"/>
    </location>
</feature>
<feature type="transmembrane region" description="Helical" evidence="6">
    <location>
        <begin position="20"/>
        <end position="42"/>
    </location>
</feature>
<dbReference type="AlphaFoldDB" id="Q0RXZ2"/>
<dbReference type="PATRIC" id="fig|101510.16.peg.8131"/>
<dbReference type="Pfam" id="PF00083">
    <property type="entry name" value="Sugar_tr"/>
    <property type="match status" value="1"/>
</dbReference>
<feature type="transmembrane region" description="Helical" evidence="6">
    <location>
        <begin position="86"/>
        <end position="103"/>
    </location>
</feature>
<dbReference type="Proteomes" id="UP000008710">
    <property type="component" value="Plasmid pRHL1"/>
</dbReference>
<feature type="transmembrane region" description="Helical" evidence="6">
    <location>
        <begin position="144"/>
        <end position="167"/>
    </location>
</feature>
<feature type="transmembrane region" description="Helical" evidence="6">
    <location>
        <begin position="360"/>
        <end position="380"/>
    </location>
</feature>
<dbReference type="KEGG" id="rha:RHA1_ro08800"/>
<dbReference type="RefSeq" id="WP_011599525.1">
    <property type="nucleotide sequence ID" value="NC_008269.1"/>
</dbReference>
<dbReference type="InterPro" id="IPR020846">
    <property type="entry name" value="MFS_dom"/>
</dbReference>
<accession>Q0RXZ2</accession>
<feature type="transmembrane region" description="Helical" evidence="6">
    <location>
        <begin position="305"/>
        <end position="323"/>
    </location>
</feature>
<comment type="subcellular location">
    <subcellularLocation>
        <location evidence="1">Cell membrane</location>
        <topology evidence="1">Multi-pass membrane protein</topology>
    </subcellularLocation>
</comment>
<dbReference type="GO" id="GO:0022857">
    <property type="term" value="F:transmembrane transporter activity"/>
    <property type="evidence" value="ECO:0007669"/>
    <property type="project" value="InterPro"/>
</dbReference>
<evidence type="ECO:0000256" key="2">
    <source>
        <dbReference type="ARBA" id="ARBA00022448"/>
    </source>
</evidence>
<evidence type="ECO:0000313" key="9">
    <source>
        <dbReference type="Proteomes" id="UP000008710"/>
    </source>
</evidence>
<dbReference type="Gene3D" id="1.20.1250.20">
    <property type="entry name" value="MFS general substrate transporter like domains"/>
    <property type="match status" value="1"/>
</dbReference>
<evidence type="ECO:0000313" key="8">
    <source>
        <dbReference type="EMBL" id="ABG99844.1"/>
    </source>
</evidence>
<gene>
    <name evidence="8" type="ordered locus">RHA1_ro08800</name>
</gene>
<keyword evidence="3 6" id="KW-0812">Transmembrane</keyword>
<protein>
    <submittedName>
        <fullName evidence="8">Probable transporter, MFS superfamily protein</fullName>
    </submittedName>
</protein>
<dbReference type="PANTHER" id="PTHR23511">
    <property type="entry name" value="SYNAPTIC VESICLE GLYCOPROTEIN 2"/>
    <property type="match status" value="1"/>
</dbReference>
<evidence type="ECO:0000256" key="4">
    <source>
        <dbReference type="ARBA" id="ARBA00022989"/>
    </source>
</evidence>
<dbReference type="InterPro" id="IPR005829">
    <property type="entry name" value="Sugar_transporter_CS"/>
</dbReference>